<reference evidence="1" key="1">
    <citation type="submission" date="2021-02" db="EMBL/GenBank/DDBJ databases">
        <authorList>
            <person name="Nowell W R."/>
        </authorList>
    </citation>
    <scope>NUCLEOTIDE SEQUENCE</scope>
</reference>
<evidence type="ECO:0000313" key="1">
    <source>
        <dbReference type="EMBL" id="CAF5203815.1"/>
    </source>
</evidence>
<name>A0A8S3IQ82_9BILA</name>
<protein>
    <submittedName>
        <fullName evidence="1">Uncharacterized protein</fullName>
    </submittedName>
</protein>
<proteinExistence type="predicted"/>
<feature type="non-terminal residue" evidence="1">
    <location>
        <position position="1"/>
    </location>
</feature>
<accession>A0A8S3IQ82</accession>
<dbReference type="Proteomes" id="UP000681720">
    <property type="component" value="Unassembled WGS sequence"/>
</dbReference>
<evidence type="ECO:0000313" key="2">
    <source>
        <dbReference type="Proteomes" id="UP000681720"/>
    </source>
</evidence>
<comment type="caution">
    <text evidence="1">The sequence shown here is derived from an EMBL/GenBank/DDBJ whole genome shotgun (WGS) entry which is preliminary data.</text>
</comment>
<dbReference type="EMBL" id="CAJOBJ010347672">
    <property type="protein sequence ID" value="CAF5203815.1"/>
    <property type="molecule type" value="Genomic_DNA"/>
</dbReference>
<dbReference type="AlphaFoldDB" id="A0A8S3IQ82"/>
<sequence>AFNGMEMSAFCNLFAIQNAIMFNDAYDRDIIRFDSVVANFSRNQVYNNTGVNILSMVGFEKITAPFPAVEMNSFRNNRAVGQLNQQLFDRTGAVIEIGNPRQIYMFNTFDNWDSRYEVRTRSRLFEPNRLESRSVNASSNFWGRIGDVDDIGARIYDKFDNKTLIEVNYYPPYLDSTRLRQGF</sequence>
<organism evidence="1 2">
    <name type="scientific">Rotaria magnacalcarata</name>
    <dbReference type="NCBI Taxonomy" id="392030"/>
    <lineage>
        <taxon>Eukaryota</taxon>
        <taxon>Metazoa</taxon>
        <taxon>Spiralia</taxon>
        <taxon>Gnathifera</taxon>
        <taxon>Rotifera</taxon>
        <taxon>Eurotatoria</taxon>
        <taxon>Bdelloidea</taxon>
        <taxon>Philodinida</taxon>
        <taxon>Philodinidae</taxon>
        <taxon>Rotaria</taxon>
    </lineage>
</organism>
<gene>
    <name evidence="1" type="ORF">GIL414_LOCUS77443</name>
</gene>